<dbReference type="HAMAP" id="MF_03030">
    <property type="entry name" value="MGME1"/>
    <property type="match status" value="1"/>
</dbReference>
<keyword evidence="1" id="KW-0540">Nuclease</keyword>
<protein>
    <recommendedName>
        <fullName evidence="1">Mitochondrial genome maintenance exonuclease 1</fullName>
        <ecNumber evidence="1">3.1.-.-</ecNumber>
    </recommendedName>
</protein>
<reference evidence="4" key="1">
    <citation type="submission" date="2017-01" db="EMBL/GenBank/DDBJ databases">
        <title>Comparative genomics of anhydrobiosis in the tardigrade Hypsibius dujardini.</title>
        <authorList>
            <person name="Yoshida Y."/>
            <person name="Koutsovoulos G."/>
            <person name="Laetsch D."/>
            <person name="Stevens L."/>
            <person name="Kumar S."/>
            <person name="Horikawa D."/>
            <person name="Ishino K."/>
            <person name="Komine S."/>
            <person name="Tomita M."/>
            <person name="Blaxter M."/>
            <person name="Arakawa K."/>
        </authorList>
    </citation>
    <scope>NUCLEOTIDE SEQUENCE [LARGE SCALE GENOMIC DNA]</scope>
    <source>
        <strain evidence="4">Z151</strain>
    </source>
</reference>
<feature type="active site" evidence="1">
    <location>
        <position position="449"/>
    </location>
</feature>
<keyword evidence="1" id="KW-0496">Mitochondrion</keyword>
<comment type="subcellular location">
    <subcellularLocation>
        <location evidence="1">Mitochondrion</location>
    </subcellularLocation>
</comment>
<accession>A0A1W0W9S9</accession>
<evidence type="ECO:0000313" key="4">
    <source>
        <dbReference type="Proteomes" id="UP000192578"/>
    </source>
</evidence>
<dbReference type="Gene3D" id="3.90.320.10">
    <property type="match status" value="1"/>
</dbReference>
<comment type="caution">
    <text evidence="3">The sequence shown here is derived from an EMBL/GenBank/DDBJ whole genome shotgun (WGS) entry which is preliminary data.</text>
</comment>
<dbReference type="GO" id="GO:0006264">
    <property type="term" value="P:mitochondrial DNA replication"/>
    <property type="evidence" value="ECO:0007669"/>
    <property type="project" value="TreeGrafter"/>
</dbReference>
<proteinExistence type="inferred from homology"/>
<keyword evidence="1" id="KW-0378">Hydrolase</keyword>
<dbReference type="InterPro" id="IPR011604">
    <property type="entry name" value="PDDEXK-like_dom_sf"/>
</dbReference>
<feature type="active site" evidence="1">
    <location>
        <position position="434"/>
    </location>
</feature>
<comment type="similarity">
    <text evidence="1">Belongs to the MGME1 family.</text>
</comment>
<keyword evidence="1 3" id="KW-0269">Exonuclease</keyword>
<dbReference type="PANTHER" id="PTHR31340:SF3">
    <property type="entry name" value="MITOCHONDRIAL GENOME MAINTENANCE EXONUCLEASE 1"/>
    <property type="match status" value="1"/>
</dbReference>
<feature type="region of interest" description="Disordered" evidence="2">
    <location>
        <begin position="200"/>
        <end position="236"/>
    </location>
</feature>
<dbReference type="Proteomes" id="UP000192578">
    <property type="component" value="Unassembled WGS sequence"/>
</dbReference>
<gene>
    <name evidence="3" type="ORF">BV898_13808</name>
</gene>
<keyword evidence="4" id="KW-1185">Reference proteome</keyword>
<organism evidence="3 4">
    <name type="scientific">Hypsibius exemplaris</name>
    <name type="common">Freshwater tardigrade</name>
    <dbReference type="NCBI Taxonomy" id="2072580"/>
    <lineage>
        <taxon>Eukaryota</taxon>
        <taxon>Metazoa</taxon>
        <taxon>Ecdysozoa</taxon>
        <taxon>Tardigrada</taxon>
        <taxon>Eutardigrada</taxon>
        <taxon>Parachela</taxon>
        <taxon>Hypsibioidea</taxon>
        <taxon>Hypsibiidae</taxon>
        <taxon>Hypsibius</taxon>
    </lineage>
</organism>
<dbReference type="EC" id="3.1.-.-" evidence="1"/>
<dbReference type="AlphaFoldDB" id="A0A1W0W9S9"/>
<feature type="region of interest" description="Disordered" evidence="2">
    <location>
        <begin position="109"/>
        <end position="135"/>
    </location>
</feature>
<evidence type="ECO:0000256" key="1">
    <source>
        <dbReference type="HAMAP-Rule" id="MF_03030"/>
    </source>
</evidence>
<dbReference type="OrthoDB" id="5777131at2759"/>
<evidence type="ECO:0000313" key="3">
    <source>
        <dbReference type="EMBL" id="OQV11930.1"/>
    </source>
</evidence>
<dbReference type="GO" id="GO:0008297">
    <property type="term" value="F:single-stranded DNA exodeoxyribonuclease activity"/>
    <property type="evidence" value="ECO:0007669"/>
    <property type="project" value="UniProtKB-UniRule"/>
</dbReference>
<dbReference type="GO" id="GO:0043504">
    <property type="term" value="P:mitochondrial DNA repair"/>
    <property type="evidence" value="ECO:0007669"/>
    <property type="project" value="UniProtKB-UniRule"/>
</dbReference>
<dbReference type="PANTHER" id="PTHR31340">
    <property type="entry name" value="MITOCHONDRIAL GENOME MAINTENANCE EXONUCLEASE 1"/>
    <property type="match status" value="1"/>
</dbReference>
<dbReference type="GO" id="GO:0005739">
    <property type="term" value="C:mitochondrion"/>
    <property type="evidence" value="ECO:0007669"/>
    <property type="project" value="UniProtKB-SubCell"/>
</dbReference>
<evidence type="ECO:0000256" key="2">
    <source>
        <dbReference type="SAM" id="MobiDB-lite"/>
    </source>
</evidence>
<name>A0A1W0W9S9_HYPEX</name>
<dbReference type="EMBL" id="MTYJ01000158">
    <property type="protein sequence ID" value="OQV11930.1"/>
    <property type="molecule type" value="Genomic_DNA"/>
</dbReference>
<feature type="active site" evidence="1">
    <location>
        <position position="447"/>
    </location>
</feature>
<comment type="function">
    <text evidence="1">Metal-dependent single-stranded DNA (ssDNA) exonuclease involved in mitochondrial genome maintenance.</text>
</comment>
<sequence>MPVLPRSVRRALLGSPSFFRAGLRQIRWKTTVPLIEASFEDSPETEHATRVKLRKKASEELYRTTPLNLVPNGPPGQPKTRKANPKAAYFPSEINFDNLSASVYGPRLKTSPEERSRFPAALNSANSPKSAETKRNSAVKLIFGTHVGMPRLESYRSARGREQAALGVVSEMAAEPINEVLQSAFSEPTDDDLIFGPALGSAEASKSPPTPRFDPVEPHGYVVSTPRPATKTSYPKKAAVPKVPIQIVREETTPLEEVRPRASTSVGFQFVELKKEGDLKALPQAPMMNKLRPDYLEEPNSITLPGTVALRICPEALIGQALAPEKYPAVTTVLDVTMPPESRARLDLWKARKITELGVEGFKLYQQNIFADGRGFHTAVETVLHGSPVDKVTVPDRNKGHWESLRGVFKDISDVVSVEERVSHPFLCYKGVSDCVISLDGTPSLVEWKTSSTRKDTAKALYDNPIQVAAYLGAVNFDEAFAGRNVQISHGAVVVAYENGDPASVVRFDYNLMRSYWALWLKRLHQYWRLAAIEKALPKRKE</sequence>